<dbReference type="InParanoid" id="S8DMU8"/>
<dbReference type="AlphaFoldDB" id="S8DMU8"/>
<gene>
    <name evidence="1" type="ORF">FOMPIDRAFT_87325</name>
</gene>
<accession>S8DMU8</accession>
<evidence type="ECO:0000313" key="1">
    <source>
        <dbReference type="EMBL" id="EPS94681.1"/>
    </source>
</evidence>
<dbReference type="Proteomes" id="UP000015241">
    <property type="component" value="Unassembled WGS sequence"/>
</dbReference>
<organism evidence="1 2">
    <name type="scientific">Fomitopsis schrenkii</name>
    <name type="common">Brown rot fungus</name>
    <dbReference type="NCBI Taxonomy" id="2126942"/>
    <lineage>
        <taxon>Eukaryota</taxon>
        <taxon>Fungi</taxon>
        <taxon>Dikarya</taxon>
        <taxon>Basidiomycota</taxon>
        <taxon>Agaricomycotina</taxon>
        <taxon>Agaricomycetes</taxon>
        <taxon>Polyporales</taxon>
        <taxon>Fomitopsis</taxon>
    </lineage>
</organism>
<reference evidence="1 2" key="1">
    <citation type="journal article" date="2012" name="Science">
        <title>The Paleozoic origin of enzymatic lignin decomposition reconstructed from 31 fungal genomes.</title>
        <authorList>
            <person name="Floudas D."/>
            <person name="Binder M."/>
            <person name="Riley R."/>
            <person name="Barry K."/>
            <person name="Blanchette R.A."/>
            <person name="Henrissat B."/>
            <person name="Martinez A.T."/>
            <person name="Otillar R."/>
            <person name="Spatafora J.W."/>
            <person name="Yadav J.S."/>
            <person name="Aerts A."/>
            <person name="Benoit I."/>
            <person name="Boyd A."/>
            <person name="Carlson A."/>
            <person name="Copeland A."/>
            <person name="Coutinho P.M."/>
            <person name="de Vries R.P."/>
            <person name="Ferreira P."/>
            <person name="Findley K."/>
            <person name="Foster B."/>
            <person name="Gaskell J."/>
            <person name="Glotzer D."/>
            <person name="Gorecki P."/>
            <person name="Heitman J."/>
            <person name="Hesse C."/>
            <person name="Hori C."/>
            <person name="Igarashi K."/>
            <person name="Jurgens J.A."/>
            <person name="Kallen N."/>
            <person name="Kersten P."/>
            <person name="Kohler A."/>
            <person name="Kuees U."/>
            <person name="Kumar T.K.A."/>
            <person name="Kuo A."/>
            <person name="LaButti K."/>
            <person name="Larrondo L.F."/>
            <person name="Lindquist E."/>
            <person name="Ling A."/>
            <person name="Lombard V."/>
            <person name="Lucas S."/>
            <person name="Lundell T."/>
            <person name="Martin R."/>
            <person name="McLaughlin D.J."/>
            <person name="Morgenstern I."/>
            <person name="Morin E."/>
            <person name="Murat C."/>
            <person name="Nagy L.G."/>
            <person name="Nolan M."/>
            <person name="Ohm R.A."/>
            <person name="Patyshakuliyeva A."/>
            <person name="Rokas A."/>
            <person name="Ruiz-Duenas F.J."/>
            <person name="Sabat G."/>
            <person name="Salamov A."/>
            <person name="Samejima M."/>
            <person name="Schmutz J."/>
            <person name="Slot J.C."/>
            <person name="St John F."/>
            <person name="Stenlid J."/>
            <person name="Sun H."/>
            <person name="Sun S."/>
            <person name="Syed K."/>
            <person name="Tsang A."/>
            <person name="Wiebenga A."/>
            <person name="Young D."/>
            <person name="Pisabarro A."/>
            <person name="Eastwood D.C."/>
            <person name="Martin F."/>
            <person name="Cullen D."/>
            <person name="Grigoriev I.V."/>
            <person name="Hibbett D.S."/>
        </authorList>
    </citation>
    <scope>NUCLEOTIDE SEQUENCE</scope>
    <source>
        <strain evidence="2">FP-58527</strain>
    </source>
</reference>
<proteinExistence type="predicted"/>
<evidence type="ECO:0000313" key="2">
    <source>
        <dbReference type="Proteomes" id="UP000015241"/>
    </source>
</evidence>
<protein>
    <submittedName>
        <fullName evidence="1">Uncharacterized protein</fullName>
    </submittedName>
</protein>
<keyword evidence="2" id="KW-1185">Reference proteome</keyword>
<dbReference type="HOGENOM" id="CLU_2372836_0_0_1"/>
<sequence length="95" mass="10091">MDTRYQGRHPGPEAGLFSRIGFEVDGRKDTFDAETAINVRGFGAAHTGCYHPVARHGLQRRATQTGCLVTRTGQVAGHVVASVSPQNAAGASKWA</sequence>
<dbReference type="EMBL" id="KE504226">
    <property type="protein sequence ID" value="EPS94681.1"/>
    <property type="molecule type" value="Genomic_DNA"/>
</dbReference>
<name>S8DMU8_FOMSC</name>